<sequence>METIEDNVYLILIAKENFPANYSGNTTRKKSNGCETAGVRELWRYLRSHRKQVIFRKIIFVMSNETFVQSLLVGLTFEKTFGMAHTQINLEIGYFVRYATVAS</sequence>
<organism evidence="1 2">
    <name type="scientific">Diversispora epigaea</name>
    <dbReference type="NCBI Taxonomy" id="1348612"/>
    <lineage>
        <taxon>Eukaryota</taxon>
        <taxon>Fungi</taxon>
        <taxon>Fungi incertae sedis</taxon>
        <taxon>Mucoromycota</taxon>
        <taxon>Glomeromycotina</taxon>
        <taxon>Glomeromycetes</taxon>
        <taxon>Diversisporales</taxon>
        <taxon>Diversisporaceae</taxon>
        <taxon>Diversispora</taxon>
    </lineage>
</organism>
<dbReference type="Proteomes" id="UP000266861">
    <property type="component" value="Unassembled WGS sequence"/>
</dbReference>
<evidence type="ECO:0000313" key="1">
    <source>
        <dbReference type="EMBL" id="RHZ55886.1"/>
    </source>
</evidence>
<dbReference type="EMBL" id="PQFF01000364">
    <property type="protein sequence ID" value="RHZ55886.1"/>
    <property type="molecule type" value="Genomic_DNA"/>
</dbReference>
<gene>
    <name evidence="1" type="ORF">Glove_410g62</name>
</gene>
<reference evidence="1 2" key="1">
    <citation type="submission" date="2018-08" db="EMBL/GenBank/DDBJ databases">
        <title>Genome and evolution of the arbuscular mycorrhizal fungus Diversispora epigaea (formerly Glomus versiforme) and its bacterial endosymbionts.</title>
        <authorList>
            <person name="Sun X."/>
            <person name="Fei Z."/>
            <person name="Harrison M."/>
        </authorList>
    </citation>
    <scope>NUCLEOTIDE SEQUENCE [LARGE SCALE GENOMIC DNA]</scope>
    <source>
        <strain evidence="1 2">IT104</strain>
    </source>
</reference>
<proteinExistence type="predicted"/>
<comment type="caution">
    <text evidence="1">The sequence shown here is derived from an EMBL/GenBank/DDBJ whole genome shotgun (WGS) entry which is preliminary data.</text>
</comment>
<name>A0A397H2L5_9GLOM</name>
<protein>
    <submittedName>
        <fullName evidence="1">Uncharacterized protein</fullName>
    </submittedName>
</protein>
<keyword evidence="2" id="KW-1185">Reference proteome</keyword>
<accession>A0A397H2L5</accession>
<dbReference type="AlphaFoldDB" id="A0A397H2L5"/>
<evidence type="ECO:0000313" key="2">
    <source>
        <dbReference type="Proteomes" id="UP000266861"/>
    </source>
</evidence>